<sequence length="190" mass="20626">MVVAAFMSFVQAPMSQAAQCGEGACSLQAREGDVGNLHGAASLQRLAQIGLDLSIGCPRGFLWDGEDCVLRLKNRTDRAECPDGMRWDGEDCVRDRKARKRGSGGCVFGYHWNGEECVPDRQGKKKNRICHEGTEFANGKCRKSEFPPVEGEGGAGDDGFSCSHNDHLENGRCVPCKEGFHVEGDECVAD</sequence>
<dbReference type="InterPro" id="IPR009030">
    <property type="entry name" value="Growth_fac_rcpt_cys_sf"/>
</dbReference>
<protein>
    <submittedName>
        <fullName evidence="1">Uncharacterized protein</fullName>
    </submittedName>
</protein>
<dbReference type="SUPFAM" id="SSF57184">
    <property type="entry name" value="Growth factor receptor domain"/>
    <property type="match status" value="1"/>
</dbReference>
<evidence type="ECO:0000313" key="2">
    <source>
        <dbReference type="Proteomes" id="UP000094412"/>
    </source>
</evidence>
<comment type="caution">
    <text evidence="1">The sequence shown here is derived from an EMBL/GenBank/DDBJ whole genome shotgun (WGS) entry which is preliminary data.</text>
</comment>
<keyword evidence="2" id="KW-1185">Reference proteome</keyword>
<dbReference type="EMBL" id="MDEO01000032">
    <property type="protein sequence ID" value="OCX17857.1"/>
    <property type="molecule type" value="Genomic_DNA"/>
</dbReference>
<name>A0A1C2DSW9_9HYPH</name>
<dbReference type="Proteomes" id="UP000094412">
    <property type="component" value="Unassembled WGS sequence"/>
</dbReference>
<accession>A0A1C2DSW9</accession>
<proteinExistence type="predicted"/>
<gene>
    <name evidence="1" type="ORF">QV13_14210</name>
</gene>
<dbReference type="STRING" id="1566387.QV13_14210"/>
<dbReference type="AlphaFoldDB" id="A0A1C2DSW9"/>
<evidence type="ECO:0000313" key="1">
    <source>
        <dbReference type="EMBL" id="OCX17857.1"/>
    </source>
</evidence>
<reference evidence="1 2" key="1">
    <citation type="submission" date="2016-08" db="EMBL/GenBank/DDBJ databases">
        <title>Whole genome sequence of Mesorhizobium sp. strain UASWS1009 isolated from industrial sewage.</title>
        <authorList>
            <person name="Crovadore J."/>
            <person name="Calmin G."/>
            <person name="Chablais R."/>
            <person name="Cochard B."/>
            <person name="Lefort F."/>
        </authorList>
    </citation>
    <scope>NUCLEOTIDE SEQUENCE [LARGE SCALE GENOMIC DNA]</scope>
    <source>
        <strain evidence="1 2">UASWS1009</strain>
    </source>
</reference>
<organism evidence="1 2">
    <name type="scientific">Mesorhizobium hungaricum</name>
    <dbReference type="NCBI Taxonomy" id="1566387"/>
    <lineage>
        <taxon>Bacteria</taxon>
        <taxon>Pseudomonadati</taxon>
        <taxon>Pseudomonadota</taxon>
        <taxon>Alphaproteobacteria</taxon>
        <taxon>Hyphomicrobiales</taxon>
        <taxon>Phyllobacteriaceae</taxon>
        <taxon>Mesorhizobium</taxon>
    </lineage>
</organism>